<dbReference type="Pfam" id="PF13185">
    <property type="entry name" value="GAF_2"/>
    <property type="match status" value="1"/>
</dbReference>
<dbReference type="Pfam" id="PF00563">
    <property type="entry name" value="EAL"/>
    <property type="match status" value="1"/>
</dbReference>
<dbReference type="SMART" id="SM00267">
    <property type="entry name" value="GGDEF"/>
    <property type="match status" value="1"/>
</dbReference>
<gene>
    <name evidence="3" type="ORF">GPA26_20135</name>
</gene>
<dbReference type="InterPro" id="IPR029787">
    <property type="entry name" value="Nucleotide_cyclase"/>
</dbReference>
<dbReference type="Gene3D" id="3.30.450.40">
    <property type="match status" value="1"/>
</dbReference>
<name>A0ABX1MWP7_9RHOO</name>
<dbReference type="CDD" id="cd01948">
    <property type="entry name" value="EAL"/>
    <property type="match status" value="1"/>
</dbReference>
<dbReference type="EMBL" id="WTVR01000052">
    <property type="protein sequence ID" value="NMF90780.1"/>
    <property type="molecule type" value="Genomic_DNA"/>
</dbReference>
<sequence>MLARTVRALRTLSAGNRTLLRANDETELLHEMCRVIVEDGGYRVASVCYAEHDERKTIHLMACVGIERAHLERLPLTWADSGFGDWAVATAIRTGDPSVGRHLLTEPSYAPIRDYARKAGYAAATALPLRIEGQVIGALSILAADPDAFDEAEMRLLGELADDLAYGISNLRTRVKHREAERTIERMAYYDPLTGLPNRLSLCEQLSKTLEGAKQHFNPLALLVLKMGQLQEINETLGYREGERFLQAICTRLQPFTDEAKMVARVGEDEFAMLLTDAGSEHATQVAQNLLGILREPVELTEFAVDSRASIGIALFPGHGTDADDLLRRATVAAGQARHTASGHALYRGSPDREFSRRLSLMGELRHAIARNELLLYCQPKVDLESQRVCGAEALVRWQHPKHGMLSTGEFIKIAEHAGLITPLTQWVLEAAFRQSYAWVEAGMDLPMSVNLSAHDLRDPRLLDRIKGLFDTWGTAPELIQFELTESALMEEPVGALEILTRLKDLGVELLIDDFGTGYSSLTYLQKIPVDTLKIDQSFVANMLASDDSEIIVRSTIELGHNLGLKIVAEGVETQAVWERLVALGCDTAQGYLISRPIPAGEFPDWERHSCWHAQDPLRKA</sequence>
<keyword evidence="4" id="KW-1185">Reference proteome</keyword>
<dbReference type="SMART" id="SM00052">
    <property type="entry name" value="EAL"/>
    <property type="match status" value="1"/>
</dbReference>
<dbReference type="CDD" id="cd01949">
    <property type="entry name" value="GGDEF"/>
    <property type="match status" value="1"/>
</dbReference>
<evidence type="ECO:0000259" key="2">
    <source>
        <dbReference type="PROSITE" id="PS50887"/>
    </source>
</evidence>
<dbReference type="Gene3D" id="3.30.70.270">
    <property type="match status" value="1"/>
</dbReference>
<dbReference type="SUPFAM" id="SSF141868">
    <property type="entry name" value="EAL domain-like"/>
    <property type="match status" value="1"/>
</dbReference>
<dbReference type="PROSITE" id="PS50887">
    <property type="entry name" value="GGDEF"/>
    <property type="match status" value="1"/>
</dbReference>
<reference evidence="3 4" key="1">
    <citation type="submission" date="2019-12" db="EMBL/GenBank/DDBJ databases">
        <title>Comparative genomics gives insights into the taxonomy of the Azoarcus-Aromatoleum group and reveals separate origins of nif in the plant-associated Azoarcus and non-plant-associated Aromatoleum sub-groups.</title>
        <authorList>
            <person name="Lafos M."/>
            <person name="Maluk M."/>
            <person name="Batista M."/>
            <person name="Junghare M."/>
            <person name="Carmona M."/>
            <person name="Faoro H."/>
            <person name="Cruz L.M."/>
            <person name="Battistoni F."/>
            <person name="De Souza E."/>
            <person name="Pedrosa F."/>
            <person name="Chen W.-M."/>
            <person name="Poole P.S."/>
            <person name="Dixon R.A."/>
            <person name="James E.K."/>
        </authorList>
    </citation>
    <scope>NUCLEOTIDE SEQUENCE [LARGE SCALE GENOMIC DNA]</scope>
    <source>
        <strain evidence="3 4">ToN1</strain>
    </source>
</reference>
<accession>A0ABX1MWP7</accession>
<organism evidence="3 4">
    <name type="scientific">Aromatoleum petrolei</name>
    <dbReference type="NCBI Taxonomy" id="76116"/>
    <lineage>
        <taxon>Bacteria</taxon>
        <taxon>Pseudomonadati</taxon>
        <taxon>Pseudomonadota</taxon>
        <taxon>Betaproteobacteria</taxon>
        <taxon>Rhodocyclales</taxon>
        <taxon>Rhodocyclaceae</taxon>
        <taxon>Aromatoleum</taxon>
    </lineage>
</organism>
<dbReference type="InterPro" id="IPR035919">
    <property type="entry name" value="EAL_sf"/>
</dbReference>
<dbReference type="PANTHER" id="PTHR33121">
    <property type="entry name" value="CYCLIC DI-GMP PHOSPHODIESTERASE PDEF"/>
    <property type="match status" value="1"/>
</dbReference>
<dbReference type="InterPro" id="IPR001633">
    <property type="entry name" value="EAL_dom"/>
</dbReference>
<evidence type="ECO:0000313" key="4">
    <source>
        <dbReference type="Proteomes" id="UP000652074"/>
    </source>
</evidence>
<dbReference type="RefSeq" id="WP_169208114.1">
    <property type="nucleotide sequence ID" value="NZ_CP059560.1"/>
</dbReference>
<dbReference type="PANTHER" id="PTHR33121:SF71">
    <property type="entry name" value="OXYGEN SENSOR PROTEIN DOSP"/>
    <property type="match status" value="1"/>
</dbReference>
<feature type="domain" description="GGDEF" evidence="2">
    <location>
        <begin position="218"/>
        <end position="351"/>
    </location>
</feature>
<dbReference type="PROSITE" id="PS50883">
    <property type="entry name" value="EAL"/>
    <property type="match status" value="1"/>
</dbReference>
<dbReference type="InterPro" id="IPR003018">
    <property type="entry name" value="GAF"/>
</dbReference>
<evidence type="ECO:0000313" key="3">
    <source>
        <dbReference type="EMBL" id="NMF90780.1"/>
    </source>
</evidence>
<dbReference type="NCBIfam" id="TIGR00254">
    <property type="entry name" value="GGDEF"/>
    <property type="match status" value="1"/>
</dbReference>
<feature type="domain" description="EAL" evidence="1">
    <location>
        <begin position="358"/>
        <end position="611"/>
    </location>
</feature>
<evidence type="ECO:0000259" key="1">
    <source>
        <dbReference type="PROSITE" id="PS50883"/>
    </source>
</evidence>
<dbReference type="Proteomes" id="UP000652074">
    <property type="component" value="Unassembled WGS sequence"/>
</dbReference>
<dbReference type="InterPro" id="IPR043128">
    <property type="entry name" value="Rev_trsase/Diguanyl_cyclase"/>
</dbReference>
<dbReference type="InterPro" id="IPR000160">
    <property type="entry name" value="GGDEF_dom"/>
</dbReference>
<protein>
    <submittedName>
        <fullName evidence="3">EAL domain-containing protein</fullName>
    </submittedName>
</protein>
<dbReference type="InterPro" id="IPR050706">
    <property type="entry name" value="Cyclic-di-GMP_PDE-like"/>
</dbReference>
<comment type="caution">
    <text evidence="3">The sequence shown here is derived from an EMBL/GenBank/DDBJ whole genome shotgun (WGS) entry which is preliminary data.</text>
</comment>
<dbReference type="Gene3D" id="3.20.20.450">
    <property type="entry name" value="EAL domain"/>
    <property type="match status" value="1"/>
</dbReference>
<proteinExistence type="predicted"/>
<dbReference type="Pfam" id="PF00990">
    <property type="entry name" value="GGDEF"/>
    <property type="match status" value="1"/>
</dbReference>
<dbReference type="InterPro" id="IPR029016">
    <property type="entry name" value="GAF-like_dom_sf"/>
</dbReference>
<dbReference type="SUPFAM" id="SSF55781">
    <property type="entry name" value="GAF domain-like"/>
    <property type="match status" value="1"/>
</dbReference>
<dbReference type="SUPFAM" id="SSF55073">
    <property type="entry name" value="Nucleotide cyclase"/>
    <property type="match status" value="1"/>
</dbReference>